<dbReference type="GO" id="GO:0003746">
    <property type="term" value="F:translation elongation factor activity"/>
    <property type="evidence" value="ECO:0007669"/>
    <property type="project" value="UniProtKB-UniRule"/>
</dbReference>
<comment type="similarity">
    <text evidence="1 4">Belongs to the EF-Ts family.</text>
</comment>
<keyword evidence="4" id="KW-0496">Mitochondrion</keyword>
<evidence type="ECO:0000256" key="1">
    <source>
        <dbReference type="ARBA" id="ARBA00005532"/>
    </source>
</evidence>
<feature type="domain" description="Translation elongation factor EFTs/EF1B dimerisation" evidence="5">
    <location>
        <begin position="104"/>
        <end position="256"/>
    </location>
</feature>
<dbReference type="InterPro" id="IPR001816">
    <property type="entry name" value="Transl_elong_EFTs/EF1B"/>
</dbReference>
<dbReference type="Pfam" id="PF25025">
    <property type="entry name" value="EF-Ts_N"/>
    <property type="match status" value="1"/>
</dbReference>
<comment type="subcellular location">
    <subcellularLocation>
        <location evidence="4">Mitochondrion</location>
    </subcellularLocation>
</comment>
<dbReference type="HAMAP" id="MF_00050">
    <property type="entry name" value="EF_Ts"/>
    <property type="match status" value="1"/>
</dbReference>
<dbReference type="Gene3D" id="1.10.8.10">
    <property type="entry name" value="DNA helicase RuvA subunit, C-terminal domain"/>
    <property type="match status" value="1"/>
</dbReference>
<keyword evidence="7" id="KW-1185">Reference proteome</keyword>
<keyword evidence="3 4" id="KW-0648">Protein biosynthesis</keyword>
<dbReference type="SUPFAM" id="SSF54713">
    <property type="entry name" value="Elongation factor Ts (EF-Ts), dimerisation domain"/>
    <property type="match status" value="1"/>
</dbReference>
<accession>A0A4E0RHK3</accession>
<dbReference type="SUPFAM" id="SSF46934">
    <property type="entry name" value="UBA-like"/>
    <property type="match status" value="1"/>
</dbReference>
<evidence type="ECO:0000256" key="2">
    <source>
        <dbReference type="ARBA" id="ARBA00022768"/>
    </source>
</evidence>
<dbReference type="InterPro" id="IPR014039">
    <property type="entry name" value="Transl_elong_EFTs/EF1B_dimer"/>
</dbReference>
<evidence type="ECO:0000313" key="7">
    <source>
        <dbReference type="Proteomes" id="UP000230066"/>
    </source>
</evidence>
<dbReference type="Gene3D" id="3.30.479.20">
    <property type="entry name" value="Elongation factor Ts, dimerisation domain"/>
    <property type="match status" value="2"/>
</dbReference>
<dbReference type="PANTHER" id="PTHR11741">
    <property type="entry name" value="ELONGATION FACTOR TS"/>
    <property type="match status" value="1"/>
</dbReference>
<dbReference type="GO" id="GO:0070125">
    <property type="term" value="P:mitochondrial translational elongation"/>
    <property type="evidence" value="ECO:0007669"/>
    <property type="project" value="TreeGrafter"/>
</dbReference>
<reference evidence="6" key="1">
    <citation type="submission" date="2019-03" db="EMBL/GenBank/DDBJ databases">
        <title>Improved annotation for the trematode Fasciola hepatica.</title>
        <authorList>
            <person name="Choi Y.-J."/>
            <person name="Martin J."/>
            <person name="Mitreva M."/>
        </authorList>
    </citation>
    <scope>NUCLEOTIDE SEQUENCE [LARGE SCALE GENOMIC DNA]</scope>
</reference>
<dbReference type="PROSITE" id="PS01127">
    <property type="entry name" value="EF_TS_2"/>
    <property type="match status" value="1"/>
</dbReference>
<evidence type="ECO:0000313" key="6">
    <source>
        <dbReference type="EMBL" id="THD27073.1"/>
    </source>
</evidence>
<dbReference type="Pfam" id="PF00889">
    <property type="entry name" value="EF_TS"/>
    <property type="match status" value="1"/>
</dbReference>
<comment type="caution">
    <text evidence="6">The sequence shown here is derived from an EMBL/GenBank/DDBJ whole genome shotgun (WGS) entry which is preliminary data.</text>
</comment>
<evidence type="ECO:0000259" key="5">
    <source>
        <dbReference type="Pfam" id="PF00889"/>
    </source>
</evidence>
<comment type="function">
    <text evidence="4">Associates with the EF-Tu.GDP complex and induces the exchange of GDP to GTP. It remains bound to the aminoacyl-tRNA.EF-Tu.GTP complex up to the GTP hydrolysis stage on the ribosome.</text>
</comment>
<dbReference type="CDD" id="cd14275">
    <property type="entry name" value="UBA_EF-Ts"/>
    <property type="match status" value="1"/>
</dbReference>
<dbReference type="InterPro" id="IPR036402">
    <property type="entry name" value="EF-Ts_dimer_sf"/>
</dbReference>
<dbReference type="GO" id="GO:0005739">
    <property type="term" value="C:mitochondrion"/>
    <property type="evidence" value="ECO:0007669"/>
    <property type="project" value="UniProtKB-SubCell"/>
</dbReference>
<evidence type="ECO:0000256" key="4">
    <source>
        <dbReference type="HAMAP-Rule" id="MF_03135"/>
    </source>
</evidence>
<sequence length="314" mass="35067">MPTPGGFMRASFRAAKHLESLVHSSTRFSSTSVSKSHLSQLRRSTGYTFGACREALLKHNNDFDRALQWLNEEAIRRGWDKAEKLSTRHLSQGLLGVLQTRTHAVVIEVNCETDFVARNEQFQNLVAGATEAVMERFVVNPSMNYFAADQFKEMVLDKSTKLSDAVAIVVGAVGENIAVRRAVGLHNIDDTGRLASYAHISTDGVKQGIREVRFGKYAAVIRYRPTGEQIASAAWHERASRLGKQLCQHIVGMNPRPGLELTTPADDPDEEKCLLLQPFFLDDTVRVGEHLARNEIVLEEFIRLECGQEDSDRS</sequence>
<keyword evidence="2 4" id="KW-0251">Elongation factor</keyword>
<organism evidence="6 7">
    <name type="scientific">Fasciola hepatica</name>
    <name type="common">Liver fluke</name>
    <dbReference type="NCBI Taxonomy" id="6192"/>
    <lineage>
        <taxon>Eukaryota</taxon>
        <taxon>Metazoa</taxon>
        <taxon>Spiralia</taxon>
        <taxon>Lophotrochozoa</taxon>
        <taxon>Platyhelminthes</taxon>
        <taxon>Trematoda</taxon>
        <taxon>Digenea</taxon>
        <taxon>Plagiorchiida</taxon>
        <taxon>Echinostomata</taxon>
        <taxon>Echinostomatoidea</taxon>
        <taxon>Fasciolidae</taxon>
        <taxon>Fasciola</taxon>
    </lineage>
</organism>
<dbReference type="InterPro" id="IPR009060">
    <property type="entry name" value="UBA-like_sf"/>
</dbReference>
<dbReference type="EMBL" id="JXXN02000536">
    <property type="protein sequence ID" value="THD27073.1"/>
    <property type="molecule type" value="Genomic_DNA"/>
</dbReference>
<name>A0A4E0RHK3_FASHE</name>
<dbReference type="PANTHER" id="PTHR11741:SF0">
    <property type="entry name" value="ELONGATION FACTOR TS, MITOCHONDRIAL"/>
    <property type="match status" value="1"/>
</dbReference>
<protein>
    <recommendedName>
        <fullName evidence="4">Elongation factor Ts, mitochondrial</fullName>
        <shortName evidence="4">EF-Ts</shortName>
        <shortName evidence="4">EF-TsMt</shortName>
    </recommendedName>
</protein>
<gene>
    <name evidence="6" type="ORF">D915_002153</name>
</gene>
<dbReference type="Proteomes" id="UP000230066">
    <property type="component" value="Unassembled WGS sequence"/>
</dbReference>
<proteinExistence type="inferred from homology"/>
<dbReference type="AlphaFoldDB" id="A0A4E0RHK3"/>
<evidence type="ECO:0000256" key="3">
    <source>
        <dbReference type="ARBA" id="ARBA00022917"/>
    </source>
</evidence>
<dbReference type="InterPro" id="IPR018101">
    <property type="entry name" value="Transl_elong_Ts_CS"/>
</dbReference>